<dbReference type="PANTHER" id="PTHR31104">
    <property type="entry name" value="PEPTIDE-N4-(N-ACETYL-BETA-GLUCOSAMINYL)ASPARAGINE AMIDASE A PROTEIN"/>
    <property type="match status" value="1"/>
</dbReference>
<feature type="chain" id="PRO_5036452737" description="Peptide N-acetyl-beta-D-glucosaminyl asparaginase amidase A N-terminal domain-containing protein" evidence="2">
    <location>
        <begin position="23"/>
        <end position="598"/>
    </location>
</feature>
<feature type="signal peptide" evidence="2">
    <location>
        <begin position="1"/>
        <end position="22"/>
    </location>
</feature>
<evidence type="ECO:0000313" key="5">
    <source>
        <dbReference type="Proteomes" id="UP000886885"/>
    </source>
</evidence>
<feature type="compositionally biased region" description="Pro residues" evidence="1">
    <location>
        <begin position="32"/>
        <end position="47"/>
    </location>
</feature>
<dbReference type="AlphaFoldDB" id="A0A8X8CF58"/>
<organism evidence="4 5">
    <name type="scientific">Populus tomentosa</name>
    <name type="common">Chinese white poplar</name>
    <dbReference type="NCBI Taxonomy" id="118781"/>
    <lineage>
        <taxon>Eukaryota</taxon>
        <taxon>Viridiplantae</taxon>
        <taxon>Streptophyta</taxon>
        <taxon>Embryophyta</taxon>
        <taxon>Tracheophyta</taxon>
        <taxon>Spermatophyta</taxon>
        <taxon>Magnoliopsida</taxon>
        <taxon>eudicotyledons</taxon>
        <taxon>Gunneridae</taxon>
        <taxon>Pentapetalae</taxon>
        <taxon>rosids</taxon>
        <taxon>fabids</taxon>
        <taxon>Malpighiales</taxon>
        <taxon>Salicaceae</taxon>
        <taxon>Saliceae</taxon>
        <taxon>Populus</taxon>
    </lineage>
</organism>
<proteinExistence type="predicted"/>
<dbReference type="InterPro" id="IPR021102">
    <property type="entry name" value="PNGase_A"/>
</dbReference>
<evidence type="ECO:0000313" key="4">
    <source>
        <dbReference type="EMBL" id="KAG6760071.1"/>
    </source>
</evidence>
<dbReference type="OrthoDB" id="1612078at2759"/>
<dbReference type="EMBL" id="JAAWWB010000019">
    <property type="protein sequence ID" value="KAG6760071.1"/>
    <property type="molecule type" value="Genomic_DNA"/>
</dbReference>
<keyword evidence="5" id="KW-1185">Reference proteome</keyword>
<feature type="domain" description="Peptide N-acetyl-beta-D-glucosaminyl asparaginase amidase A N-terminal" evidence="3">
    <location>
        <begin position="67"/>
        <end position="398"/>
    </location>
</feature>
<sequence length="598" mass="67111">MHPSPTLFLLLLVTASLPLARSTSPDHFFKPSSPPRSPSPSPSPSPEPEPKEYFELTHPLPGDRLTASCVHQTINHSFANTINKPPFSTPYYPPFDCPPPWSHVTLEFHVESKGDQYDRVSALWLGGSELLRTSTAEPEEHGIFWNVRKDITKYSSLLVQNYLNFTLMLENIVNDIYTGVYHVNVTLYFYKDNAVKVPLTGINQNLIAPVLQSPLFGDKSMYDPPADLIIPISASDSTKGYWFIIESELDVKFEKVRFPLNTRKVVLELYVSFHGNDEFWYSNPSNSYIRMNNLSTPRGNGAFREVFVTIDGKLVGSEMPFPVIFTGGINPLFWEPVVAIGAFNLPTYDFDLTPFLGMLLDGKDHVFGIGVTDGIEYWLVDANLHVWLDTASTVVEAKNIVNINPASEISRREEFRSLDGSFEIKAEKFTRLEGWVKSSSGNLTTSITQEVRLRSSIRFRKNGSYKAVKQSIKVRREAKVLNDVGGLVSRVTVRTNYPLKVISVTLPGLKNDTYILVTNVTHEVNERIRIGKLSSHVNNKQVSNGWMEVKDHSVLSGEAMTNQTYVCRDEFGCYVRTVAALNGTLIKDDSANVCPSVK</sequence>
<keyword evidence="2" id="KW-0732">Signal</keyword>
<evidence type="ECO:0000256" key="1">
    <source>
        <dbReference type="SAM" id="MobiDB-lite"/>
    </source>
</evidence>
<evidence type="ECO:0000256" key="2">
    <source>
        <dbReference type="SAM" id="SignalP"/>
    </source>
</evidence>
<evidence type="ECO:0000259" key="3">
    <source>
        <dbReference type="Pfam" id="PF12222"/>
    </source>
</evidence>
<accession>A0A8X8CF58</accession>
<dbReference type="Pfam" id="PF12222">
    <property type="entry name" value="PNGaseA"/>
    <property type="match status" value="1"/>
</dbReference>
<dbReference type="InterPro" id="IPR056948">
    <property type="entry name" value="PNGaseA_N"/>
</dbReference>
<dbReference type="Proteomes" id="UP000886885">
    <property type="component" value="Chromosome 10A"/>
</dbReference>
<protein>
    <recommendedName>
        <fullName evidence="3">Peptide N-acetyl-beta-D-glucosaminyl asparaginase amidase A N-terminal domain-containing protein</fullName>
    </recommendedName>
</protein>
<name>A0A8X8CF58_POPTO</name>
<comment type="caution">
    <text evidence="4">The sequence shown here is derived from an EMBL/GenBank/DDBJ whole genome shotgun (WGS) entry which is preliminary data.</text>
</comment>
<feature type="region of interest" description="Disordered" evidence="1">
    <location>
        <begin position="24"/>
        <end position="52"/>
    </location>
</feature>
<gene>
    <name evidence="4" type="ORF">POTOM_036572</name>
</gene>
<reference evidence="4" key="1">
    <citation type="journal article" date="2020" name="bioRxiv">
        <title>Hybrid origin of Populus tomentosa Carr. identified through genome sequencing and phylogenomic analysis.</title>
        <authorList>
            <person name="An X."/>
            <person name="Gao K."/>
            <person name="Chen Z."/>
            <person name="Li J."/>
            <person name="Yang X."/>
            <person name="Yang X."/>
            <person name="Zhou J."/>
            <person name="Guo T."/>
            <person name="Zhao T."/>
            <person name="Huang S."/>
            <person name="Miao D."/>
            <person name="Khan W.U."/>
            <person name="Rao P."/>
            <person name="Ye M."/>
            <person name="Lei B."/>
            <person name="Liao W."/>
            <person name="Wang J."/>
            <person name="Ji L."/>
            <person name="Li Y."/>
            <person name="Guo B."/>
            <person name="Mustafa N.S."/>
            <person name="Li S."/>
            <person name="Yun Q."/>
            <person name="Keller S.R."/>
            <person name="Mao J."/>
            <person name="Zhang R."/>
            <person name="Strauss S.H."/>
        </authorList>
    </citation>
    <scope>NUCLEOTIDE SEQUENCE</scope>
    <source>
        <strain evidence="4">GM15</strain>
        <tissue evidence="4">Leaf</tissue>
    </source>
</reference>